<gene>
    <name evidence="2" type="ORF">BI49514_00761</name>
</gene>
<keyword evidence="1" id="KW-0812">Transmembrane</keyword>
<keyword evidence="1" id="KW-1133">Transmembrane helix</keyword>
<feature type="transmembrane region" description="Helical" evidence="1">
    <location>
        <begin position="6"/>
        <end position="31"/>
    </location>
</feature>
<dbReference type="Proteomes" id="UP000234382">
    <property type="component" value="Unassembled WGS sequence"/>
</dbReference>
<dbReference type="AlphaFoldDB" id="A0A2H1IB65"/>
<evidence type="ECO:0000256" key="1">
    <source>
        <dbReference type="SAM" id="Phobius"/>
    </source>
</evidence>
<keyword evidence="3" id="KW-1185">Reference proteome</keyword>
<accession>A0A2H1IB65</accession>
<dbReference type="RefSeq" id="WP_101544446.1">
    <property type="nucleotide sequence ID" value="NZ_FXYX01000003.1"/>
</dbReference>
<evidence type="ECO:0000313" key="2">
    <source>
        <dbReference type="EMBL" id="SMX72461.1"/>
    </source>
</evidence>
<reference evidence="3" key="1">
    <citation type="submission" date="2017-03" db="EMBL/GenBank/DDBJ databases">
        <authorList>
            <person name="Monnet C."/>
        </authorList>
    </citation>
    <scope>NUCLEOTIDE SEQUENCE [LARGE SCALE GENOMIC DNA]</scope>
    <source>
        <strain evidence="3">ATCC 49514</strain>
    </source>
</reference>
<dbReference type="EMBL" id="FXYX01000003">
    <property type="protein sequence ID" value="SMX72461.1"/>
    <property type="molecule type" value="Genomic_DNA"/>
</dbReference>
<sequence>MTRPKLFLLVGIAFTAVAVIVVGVIVTVLVLRYSQPGPVPERLSEHALTPQETVTEVAPRTDGTVQIRQRLIIETPPADEGQVGNGSVRLWITTAGLGKNPQTGKRMSMLPKISSLSAVELSTSADSTQASPKTLGELDIAVEEEKEPGFDYPEAHFSFSPKDSDGEAGQWSEGRHVIELEYVFDNVFLTVAGEEFFAIPVPSIGNSYAALERNVLRIDTDGPVHCPADNVDFELGDACALGTTSTNDDSTEVVWRKSYTDSRKVFAFSPPSGTTVTPTTSYERP</sequence>
<keyword evidence="1" id="KW-0472">Membrane</keyword>
<organism evidence="2 3">
    <name type="scientific">Brevibacterium iodinum ATCC 49514</name>
    <dbReference type="NCBI Taxonomy" id="1255616"/>
    <lineage>
        <taxon>Bacteria</taxon>
        <taxon>Bacillati</taxon>
        <taxon>Actinomycetota</taxon>
        <taxon>Actinomycetes</taxon>
        <taxon>Micrococcales</taxon>
        <taxon>Brevibacteriaceae</taxon>
        <taxon>Brevibacterium</taxon>
    </lineage>
</organism>
<name>A0A2H1IB65_9MICO</name>
<protein>
    <submittedName>
        <fullName evidence="2">Uncharacterized protein</fullName>
    </submittedName>
</protein>
<evidence type="ECO:0000313" key="3">
    <source>
        <dbReference type="Proteomes" id="UP000234382"/>
    </source>
</evidence>
<proteinExistence type="predicted"/>